<organism evidence="2 3">
    <name type="scientific">Salinibacter ruber</name>
    <dbReference type="NCBI Taxonomy" id="146919"/>
    <lineage>
        <taxon>Bacteria</taxon>
        <taxon>Pseudomonadati</taxon>
        <taxon>Rhodothermota</taxon>
        <taxon>Rhodothermia</taxon>
        <taxon>Rhodothermales</taxon>
        <taxon>Salinibacteraceae</taxon>
        <taxon>Salinibacter</taxon>
    </lineage>
</organism>
<reference evidence="2" key="1">
    <citation type="submission" date="2022-08" db="EMBL/GenBank/DDBJ databases">
        <title>Genomic Encyclopedia of Type Strains, Phase V (KMG-V): Genome sequencing to study the core and pangenomes of soil and plant-associated prokaryotes.</title>
        <authorList>
            <person name="Whitman W."/>
        </authorList>
    </citation>
    <scope>NUCLEOTIDE SEQUENCE</scope>
    <source>
        <strain evidence="2">SP3049</strain>
    </source>
</reference>
<dbReference type="InterPro" id="IPR000782">
    <property type="entry name" value="FAS1_domain"/>
</dbReference>
<dbReference type="Proteomes" id="UP001155057">
    <property type="component" value="Unassembled WGS sequence"/>
</dbReference>
<accession>A0A9X2Q4C2</accession>
<evidence type="ECO:0000313" key="3">
    <source>
        <dbReference type="Proteomes" id="UP001155057"/>
    </source>
</evidence>
<dbReference type="EMBL" id="JANUAE010000012">
    <property type="protein sequence ID" value="MCS3711319.1"/>
    <property type="molecule type" value="Genomic_DNA"/>
</dbReference>
<gene>
    <name evidence="2" type="ORF">GGP61_002952</name>
</gene>
<dbReference type="PROSITE" id="PS50213">
    <property type="entry name" value="FAS1"/>
    <property type="match status" value="5"/>
</dbReference>
<feature type="domain" description="FAS1" evidence="1">
    <location>
        <begin position="234"/>
        <end position="362"/>
    </location>
</feature>
<dbReference type="PANTHER" id="PTHR10900:SF77">
    <property type="entry name" value="FI19380P1"/>
    <property type="match status" value="1"/>
</dbReference>
<dbReference type="SMART" id="SM00554">
    <property type="entry name" value="FAS1"/>
    <property type="match status" value="5"/>
</dbReference>
<evidence type="ECO:0000259" key="1">
    <source>
        <dbReference type="PROSITE" id="PS50213"/>
    </source>
</evidence>
<comment type="caution">
    <text evidence="2">The sequence shown here is derived from an EMBL/GenBank/DDBJ whole genome shotgun (WGS) entry which is preliminary data.</text>
</comment>
<dbReference type="InterPro" id="IPR036378">
    <property type="entry name" value="FAS1_dom_sf"/>
</dbReference>
<feature type="domain" description="FAS1" evidence="1">
    <location>
        <begin position="365"/>
        <end position="499"/>
    </location>
</feature>
<sequence>MYETLEDENSTFTVFATRLSDLSEESVAAADQGVLTDILQYHVVQGEELAFNDFSDGQTLETVSGDELTVSTTDTTASVNGAQVLTKDIGATNGLVHVVERTLLANQSLSTRLTLDGFTQTTQGLVEENGGVPNDGPYTIFAPTDGAYGGFELETLVSNSDFLSSFIGYHVVEGRLRASDLNNGQTLETLSGNELQISVDDDGNVLVNGSEVVTTNLGATDGVVHRIGGALLQNQSIAGRTALATNYSNLKGGLDQVGLASTLDGGGSFTVFAPQNGAFGGVDTDTLQSSNPFYRSVLEYHVVSGQVLESDDLSGGQTLETVGGTELQVTEEGGTVRVNEYPVREANVQASNGVIHGMGSIFLENQTVADRAALTSVLTSLEDLLQRADLYGALNDSDGTFTVFAPADGAFAELNANAVSALTADRNRGLLRKILNYHVVEGEAFSGTELQEGRRLQTLQGSSVRTVAGSGGVQVNGIPVTQPDLQTSNGIVHLIEGDVLLPSLDAVEQSVIEGYTLLEQSLTETDLRQNVKEANEITVFAPTNAAFQEYLDSAFGANSLADLTQAQIQEVSENLRYHVATEEVGAGAIDDGDEIPTLEGSNLTFTVEGNAITVEGASVQEANIQSTNGVIHQIDQVLVAPSNR</sequence>
<feature type="domain" description="FAS1" evidence="1">
    <location>
        <begin position="96"/>
        <end position="231"/>
    </location>
</feature>
<feature type="domain" description="FAS1" evidence="1">
    <location>
        <begin position="502"/>
        <end position="638"/>
    </location>
</feature>
<protein>
    <submittedName>
        <fullName evidence="2">Transforming growth factor-beta-induced protein</fullName>
    </submittedName>
</protein>
<proteinExistence type="predicted"/>
<name>A0A9X2Q4C2_9BACT</name>
<dbReference type="PANTHER" id="PTHR10900">
    <property type="entry name" value="PERIOSTIN-RELATED"/>
    <property type="match status" value="1"/>
</dbReference>
<evidence type="ECO:0000313" key="2">
    <source>
        <dbReference type="EMBL" id="MCS3711319.1"/>
    </source>
</evidence>
<dbReference type="AlphaFoldDB" id="A0A9X2Q4C2"/>
<dbReference type="SUPFAM" id="SSF82153">
    <property type="entry name" value="FAS1 domain"/>
    <property type="match status" value="5"/>
</dbReference>
<dbReference type="Gene3D" id="2.30.180.10">
    <property type="entry name" value="FAS1 domain"/>
    <property type="match status" value="5"/>
</dbReference>
<feature type="domain" description="FAS1" evidence="1">
    <location>
        <begin position="1"/>
        <end position="103"/>
    </location>
</feature>
<dbReference type="FunFam" id="2.30.180.10:FF:000032">
    <property type="entry name" value="Fasciclin domain-containing protein, putative"/>
    <property type="match status" value="2"/>
</dbReference>
<dbReference type="InterPro" id="IPR050904">
    <property type="entry name" value="Adhesion/Biosynth-related"/>
</dbReference>
<dbReference type="Pfam" id="PF02469">
    <property type="entry name" value="Fasciclin"/>
    <property type="match status" value="5"/>
</dbReference>